<evidence type="ECO:0000256" key="3">
    <source>
        <dbReference type="ARBA" id="ARBA00012243"/>
    </source>
</evidence>
<keyword evidence="11" id="KW-0670">Pyruvate</keyword>
<accession>A0A3S0U2E6</accession>
<evidence type="ECO:0000256" key="9">
    <source>
        <dbReference type="ARBA" id="ARBA00023239"/>
    </source>
</evidence>
<dbReference type="RefSeq" id="WP_126862932.1">
    <property type="nucleotide sequence ID" value="NZ_JAUSTX010000003.1"/>
</dbReference>
<keyword evidence="8" id="KW-0594">Phospholipid biosynthesis</keyword>
<dbReference type="GO" id="GO:0004609">
    <property type="term" value="F:phosphatidylserine decarboxylase activity"/>
    <property type="evidence" value="ECO:0007669"/>
    <property type="project" value="UniProtKB-EC"/>
</dbReference>
<keyword evidence="4" id="KW-0444">Lipid biosynthesis</keyword>
<evidence type="ECO:0000256" key="1">
    <source>
        <dbReference type="ARBA" id="ARBA00001928"/>
    </source>
</evidence>
<comment type="caution">
    <text evidence="13">The sequence shown here is derived from an EMBL/GenBank/DDBJ whole genome shotgun (WGS) entry which is preliminary data.</text>
</comment>
<evidence type="ECO:0000256" key="12">
    <source>
        <dbReference type="ARBA" id="ARBA00024326"/>
    </source>
</evidence>
<keyword evidence="10" id="KW-1208">Phospholipid metabolism</keyword>
<keyword evidence="6" id="KW-0443">Lipid metabolism</keyword>
<dbReference type="NCBIfam" id="NF002853">
    <property type="entry name" value="PRK03140.1"/>
    <property type="match status" value="1"/>
</dbReference>
<evidence type="ECO:0000256" key="2">
    <source>
        <dbReference type="ARBA" id="ARBA00005189"/>
    </source>
</evidence>
<sequence length="266" mass="29707">MFQSLYRMFIELTNGRLSSGALRRFSCSKWSRPLISSYANAYKLNKGEIDGEIDTFMTLHDLFTRRLKAGAREIDDHVSAVVSPVDGVLEDFGEVTSESRISVKGKVYSIKEMLGADTAVSKYIGGKYMVLYLSPSHYHRIHAPVEGKVVDRWVIGKKSYPVNSMGMKYGRSPLSKNYRNITEVQHGSGHVVIVKVGAMFVNSIVITDEAKSLSRGQEFAYFSFGSTVVLLFEKNTFKIAESKSVPSDVRVGEKVGYIMKESQKEG</sequence>
<keyword evidence="5" id="KW-0210">Decarboxylase</keyword>
<evidence type="ECO:0000256" key="8">
    <source>
        <dbReference type="ARBA" id="ARBA00023209"/>
    </source>
</evidence>
<comment type="pathway">
    <text evidence="2">Lipid metabolism.</text>
</comment>
<evidence type="ECO:0000313" key="13">
    <source>
        <dbReference type="EMBL" id="RUQ32641.1"/>
    </source>
</evidence>
<dbReference type="InterPro" id="IPR003817">
    <property type="entry name" value="PS_Dcarbxylase"/>
</dbReference>
<dbReference type="PANTHER" id="PTHR10067">
    <property type="entry name" value="PHOSPHATIDYLSERINE DECARBOXYLASE"/>
    <property type="match status" value="1"/>
</dbReference>
<dbReference type="PANTHER" id="PTHR10067:SF6">
    <property type="entry name" value="PHOSPHATIDYLSERINE DECARBOXYLASE PROENZYME, MITOCHONDRIAL"/>
    <property type="match status" value="1"/>
</dbReference>
<dbReference type="UniPathway" id="UPA00558"/>
<name>A0A3S0U2E6_9BACI</name>
<comment type="cofactor">
    <cofactor evidence="1">
        <name>pyruvate</name>
        <dbReference type="ChEBI" id="CHEBI:15361"/>
    </cofactor>
</comment>
<evidence type="ECO:0000256" key="7">
    <source>
        <dbReference type="ARBA" id="ARBA00023145"/>
    </source>
</evidence>
<comment type="pathway">
    <text evidence="12">Phospholipid metabolism; phosphatidylethanolamine biosynthesis.</text>
</comment>
<dbReference type="EC" id="4.1.1.65" evidence="3"/>
<evidence type="ECO:0000256" key="11">
    <source>
        <dbReference type="ARBA" id="ARBA00023317"/>
    </source>
</evidence>
<dbReference type="NCBIfam" id="TIGR00163">
    <property type="entry name" value="PS_decarb"/>
    <property type="match status" value="1"/>
</dbReference>
<keyword evidence="9 13" id="KW-0456">Lyase</keyword>
<evidence type="ECO:0000313" key="14">
    <source>
        <dbReference type="Proteomes" id="UP000267430"/>
    </source>
</evidence>
<dbReference type="OrthoDB" id="9802030at2"/>
<dbReference type="EMBL" id="RYZZ01000001">
    <property type="protein sequence ID" value="RUQ32641.1"/>
    <property type="molecule type" value="Genomic_DNA"/>
</dbReference>
<dbReference type="GO" id="GO:0006646">
    <property type="term" value="P:phosphatidylethanolamine biosynthetic process"/>
    <property type="evidence" value="ECO:0007669"/>
    <property type="project" value="UniProtKB-UniPathway"/>
</dbReference>
<gene>
    <name evidence="13" type="ORF">ELQ35_00660</name>
</gene>
<evidence type="ECO:0000256" key="4">
    <source>
        <dbReference type="ARBA" id="ARBA00022516"/>
    </source>
</evidence>
<dbReference type="InterPro" id="IPR033177">
    <property type="entry name" value="PSD-B"/>
</dbReference>
<protein>
    <recommendedName>
        <fullName evidence="3">phosphatidylserine decarboxylase</fullName>
        <ecNumber evidence="3">4.1.1.65</ecNumber>
    </recommendedName>
</protein>
<evidence type="ECO:0000256" key="5">
    <source>
        <dbReference type="ARBA" id="ARBA00022793"/>
    </source>
</evidence>
<dbReference type="Proteomes" id="UP000267430">
    <property type="component" value="Unassembled WGS sequence"/>
</dbReference>
<dbReference type="Pfam" id="PF02666">
    <property type="entry name" value="PS_Dcarbxylase"/>
    <property type="match status" value="1"/>
</dbReference>
<proteinExistence type="predicted"/>
<dbReference type="AlphaFoldDB" id="A0A3S0U2E6"/>
<keyword evidence="7" id="KW-0865">Zymogen</keyword>
<evidence type="ECO:0000256" key="10">
    <source>
        <dbReference type="ARBA" id="ARBA00023264"/>
    </source>
</evidence>
<organism evidence="13 14">
    <name type="scientific">Peribacillus cavernae</name>
    <dbReference type="NCBI Taxonomy" id="1674310"/>
    <lineage>
        <taxon>Bacteria</taxon>
        <taxon>Bacillati</taxon>
        <taxon>Bacillota</taxon>
        <taxon>Bacilli</taxon>
        <taxon>Bacillales</taxon>
        <taxon>Bacillaceae</taxon>
        <taxon>Peribacillus</taxon>
    </lineage>
</organism>
<reference evidence="13 14" key="1">
    <citation type="submission" date="2018-12" db="EMBL/GenBank/DDBJ databases">
        <title>Bacillus chawlae sp. nov., Bacillus glennii sp. nov., and Bacillus saganii sp. nov. Isolated from the Vehicle Assembly Building at Kennedy Space Center where the Viking Spacecraft were Assembled.</title>
        <authorList>
            <person name="Seuylemezian A."/>
            <person name="Vaishampayan P."/>
        </authorList>
    </citation>
    <scope>NUCLEOTIDE SEQUENCE [LARGE SCALE GENOMIC DNA]</scope>
    <source>
        <strain evidence="13 14">L5</strain>
    </source>
</reference>
<keyword evidence="14" id="KW-1185">Reference proteome</keyword>
<evidence type="ECO:0000256" key="6">
    <source>
        <dbReference type="ARBA" id="ARBA00023098"/>
    </source>
</evidence>